<evidence type="ECO:0000313" key="2">
    <source>
        <dbReference type="EMBL" id="MCY0150196.1"/>
    </source>
</evidence>
<gene>
    <name evidence="2" type="ORF">OEG84_21435</name>
</gene>
<evidence type="ECO:0000259" key="1">
    <source>
        <dbReference type="Pfam" id="PF13610"/>
    </source>
</evidence>
<dbReference type="PANTHER" id="PTHR35528">
    <property type="entry name" value="BLL1675 PROTEIN"/>
    <property type="match status" value="1"/>
</dbReference>
<proteinExistence type="predicted"/>
<dbReference type="Pfam" id="PF13610">
    <property type="entry name" value="DDE_Tnp_IS240"/>
    <property type="match status" value="1"/>
</dbReference>
<sequence length="167" mass="19660">MRIHALSAFFNVAIFDDLAVSRAPRHHVKKWRRMPPYGTVRTNFLDLRHELGIDMSHETVSFCWNRFGPIFAAAIREQRVEGMWSSGCRWHRDEVFVKINGEQHYLWRAVEHAREVLECLVTKTRDKKAALKILKKSLKRYGRADKLVTDRLRSYGAVLKELGIRDR</sequence>
<feature type="domain" description="DDE" evidence="1">
    <location>
        <begin position="89"/>
        <end position="163"/>
    </location>
</feature>
<dbReference type="RefSeq" id="WP_267655632.1">
    <property type="nucleotide sequence ID" value="NZ_JAOVZR010000001.1"/>
</dbReference>
<dbReference type="Proteomes" id="UP001073227">
    <property type="component" value="Unassembled WGS sequence"/>
</dbReference>
<comment type="caution">
    <text evidence="2">The sequence shown here is derived from an EMBL/GenBank/DDBJ whole genome shotgun (WGS) entry which is preliminary data.</text>
</comment>
<dbReference type="InterPro" id="IPR052183">
    <property type="entry name" value="IS_Transposase"/>
</dbReference>
<dbReference type="InterPro" id="IPR032874">
    <property type="entry name" value="DDE_dom"/>
</dbReference>
<dbReference type="EMBL" id="JAOVZR010000001">
    <property type="protein sequence ID" value="MCY0150196.1"/>
    <property type="molecule type" value="Genomic_DNA"/>
</dbReference>
<accession>A0ABT3ZEW1</accession>
<reference evidence="2" key="1">
    <citation type="submission" date="2022-10" db="EMBL/GenBank/DDBJ databases">
        <title>Hoeflea sp. G2-23, isolated from marine algae.</title>
        <authorList>
            <person name="Kristyanto S."/>
            <person name="Kim J.M."/>
            <person name="Jeon C.O."/>
        </authorList>
    </citation>
    <scope>NUCLEOTIDE SEQUENCE</scope>
    <source>
        <strain evidence="2">G2-23</strain>
    </source>
</reference>
<dbReference type="PANTHER" id="PTHR35528:SF3">
    <property type="entry name" value="BLL1675 PROTEIN"/>
    <property type="match status" value="1"/>
</dbReference>
<keyword evidence="3" id="KW-1185">Reference proteome</keyword>
<evidence type="ECO:0000313" key="3">
    <source>
        <dbReference type="Proteomes" id="UP001073227"/>
    </source>
</evidence>
<name>A0ABT3ZEW1_9HYPH</name>
<organism evidence="2 3">
    <name type="scientific">Hoeflea algicola</name>
    <dbReference type="NCBI Taxonomy" id="2983763"/>
    <lineage>
        <taxon>Bacteria</taxon>
        <taxon>Pseudomonadati</taxon>
        <taxon>Pseudomonadota</taxon>
        <taxon>Alphaproteobacteria</taxon>
        <taxon>Hyphomicrobiales</taxon>
        <taxon>Rhizobiaceae</taxon>
        <taxon>Hoeflea</taxon>
    </lineage>
</organism>
<protein>
    <submittedName>
        <fullName evidence="2">DDE-type integrase/transposase/recombinase</fullName>
    </submittedName>
</protein>